<dbReference type="EMBL" id="UFVS01000001">
    <property type="protein sequence ID" value="SUX45851.1"/>
    <property type="molecule type" value="Genomic_DNA"/>
</dbReference>
<accession>A0A381FH51</accession>
<evidence type="ECO:0000313" key="3">
    <source>
        <dbReference type="Proteomes" id="UP000185725"/>
    </source>
</evidence>
<name>A0A381FH51_9FLAO</name>
<organism evidence="2 4">
    <name type="scientific">Chryseobacterium indoltheticum</name>
    <dbReference type="NCBI Taxonomy" id="254"/>
    <lineage>
        <taxon>Bacteria</taxon>
        <taxon>Pseudomonadati</taxon>
        <taxon>Bacteroidota</taxon>
        <taxon>Flavobacteriia</taxon>
        <taxon>Flavobacteriales</taxon>
        <taxon>Weeksellaceae</taxon>
        <taxon>Chryseobacterium group</taxon>
        <taxon>Chryseobacterium</taxon>
    </lineage>
</organism>
<reference evidence="1 3" key="1">
    <citation type="submission" date="2017-01" db="EMBL/GenBank/DDBJ databases">
        <authorList>
            <person name="Varghese N."/>
            <person name="Submissions S."/>
        </authorList>
    </citation>
    <scope>NUCLEOTIDE SEQUENCE [LARGE SCALE GENOMIC DNA]</scope>
    <source>
        <strain evidence="1 3">ATCC 27950</strain>
    </source>
</reference>
<dbReference type="Proteomes" id="UP000255231">
    <property type="component" value="Unassembled WGS sequence"/>
</dbReference>
<dbReference type="Proteomes" id="UP000185725">
    <property type="component" value="Unassembled WGS sequence"/>
</dbReference>
<keyword evidence="3" id="KW-1185">Reference proteome</keyword>
<dbReference type="AlphaFoldDB" id="A0A381FH51"/>
<protein>
    <submittedName>
        <fullName evidence="2">Uncharacterized protein</fullName>
    </submittedName>
</protein>
<dbReference type="GeneID" id="303674708"/>
<evidence type="ECO:0000313" key="4">
    <source>
        <dbReference type="Proteomes" id="UP000255231"/>
    </source>
</evidence>
<dbReference type="RefSeq" id="WP_076559915.1">
    <property type="nucleotide sequence ID" value="NZ_CP033929.1"/>
</dbReference>
<sequence>MNFEFKKDDWVAIEGGFEIRFQKEEQGHLITQVYEIEENGEKNVVLVPTRDLPNEIVIETNIPFNGTVVAR</sequence>
<dbReference type="KEGG" id="cil:EG358_13430"/>
<evidence type="ECO:0000313" key="1">
    <source>
        <dbReference type="EMBL" id="SIQ38138.1"/>
    </source>
</evidence>
<dbReference type="EMBL" id="FTMF01000004">
    <property type="protein sequence ID" value="SIQ38138.1"/>
    <property type="molecule type" value="Genomic_DNA"/>
</dbReference>
<proteinExistence type="predicted"/>
<reference evidence="2 4" key="2">
    <citation type="submission" date="2018-06" db="EMBL/GenBank/DDBJ databases">
        <authorList>
            <consortium name="Pathogen Informatics"/>
            <person name="Doyle S."/>
        </authorList>
    </citation>
    <scope>NUCLEOTIDE SEQUENCE [LARGE SCALE GENOMIC DNA]</scope>
    <source>
        <strain evidence="2 4">NCTC13560</strain>
    </source>
</reference>
<evidence type="ECO:0000313" key="2">
    <source>
        <dbReference type="EMBL" id="SUX45851.1"/>
    </source>
</evidence>
<gene>
    <name evidence="2" type="ORF">NCTC13560_03331</name>
    <name evidence="1" type="ORF">SAMN05421682_104289</name>
</gene>